<feature type="region of interest" description="Disordered" evidence="1">
    <location>
        <begin position="25"/>
        <end position="47"/>
    </location>
</feature>
<keyword evidence="4" id="KW-0449">Lipoprotein</keyword>
<evidence type="ECO:0000256" key="1">
    <source>
        <dbReference type="SAM" id="MobiDB-lite"/>
    </source>
</evidence>
<dbReference type="RefSeq" id="WP_267534452.1">
    <property type="nucleotide sequence ID" value="NZ_JAPNKA010000001.1"/>
</dbReference>
<sequence>MKPRALVSARALTLSVLLPAMAGAAEDKSPSTPPAAAAAPAPTAPASAPAASANELLRLIDKRMSLASDYKGVVRIREIRKDGVERAIEMNVYRRDSTQNFLMLITQPRNMAGGGYLRIGGNLWEYSASTGQWVRTTRRANIVGTIACEGDFDRPRLSEDYDAKEDGSETIRGTPFRKLLLTAKQGAEVSFPLLRLWLDADNNIVKRVGYAPSGRTLRTDVVRGYQRLKDPISGESVLHYREVLELEEEEGTQIIVRYEDVQLAPLDANIFTKTWLEGRLR</sequence>
<reference evidence="4 5" key="1">
    <citation type="submission" date="2022-11" db="EMBL/GenBank/DDBJ databases">
        <title>Minimal conservation of predation-associated metabolite biosynthetic gene clusters underscores biosynthetic potential of Myxococcota including descriptions for ten novel species: Archangium lansinium sp. nov., Myxococcus landrumus sp. nov., Nannocystis bai.</title>
        <authorList>
            <person name="Ahearne A."/>
            <person name="Stevens C."/>
            <person name="Phillips K."/>
        </authorList>
    </citation>
    <scope>NUCLEOTIDE SEQUENCE [LARGE SCALE GENOMIC DNA]</scope>
    <source>
        <strain evidence="4 5">MIWBW</strain>
    </source>
</reference>
<dbReference type="CDD" id="cd16329">
    <property type="entry name" value="LolA_like"/>
    <property type="match status" value="1"/>
</dbReference>
<organism evidence="4 5">
    <name type="scientific">Archangium lansingense</name>
    <dbReference type="NCBI Taxonomy" id="2995310"/>
    <lineage>
        <taxon>Bacteria</taxon>
        <taxon>Pseudomonadati</taxon>
        <taxon>Myxococcota</taxon>
        <taxon>Myxococcia</taxon>
        <taxon>Myxococcales</taxon>
        <taxon>Cystobacterineae</taxon>
        <taxon>Archangiaceae</taxon>
        <taxon>Archangium</taxon>
    </lineage>
</organism>
<dbReference type="EMBL" id="JAPNKA010000001">
    <property type="protein sequence ID" value="MCY1075521.1"/>
    <property type="molecule type" value="Genomic_DNA"/>
</dbReference>
<name>A0ABT4A1Q4_9BACT</name>
<gene>
    <name evidence="4" type="ORF">OV287_13600</name>
</gene>
<evidence type="ECO:0000313" key="4">
    <source>
        <dbReference type="EMBL" id="MCY1075521.1"/>
    </source>
</evidence>
<keyword evidence="5" id="KW-1185">Reference proteome</keyword>
<comment type="caution">
    <text evidence="4">The sequence shown here is derived from an EMBL/GenBank/DDBJ whole genome shotgun (WGS) entry which is preliminary data.</text>
</comment>
<proteinExistence type="predicted"/>
<dbReference type="Proteomes" id="UP001207654">
    <property type="component" value="Unassembled WGS sequence"/>
</dbReference>
<feature type="domain" description="Uncharacterized protein TP-0789" evidence="3">
    <location>
        <begin position="99"/>
        <end position="277"/>
    </location>
</feature>
<protein>
    <submittedName>
        <fullName evidence="4">Outer membrane lipoprotein-sorting protein</fullName>
    </submittedName>
</protein>
<dbReference type="Gene3D" id="2.50.20.10">
    <property type="entry name" value="Lipoprotein localisation LolA/LolB/LppX"/>
    <property type="match status" value="1"/>
</dbReference>
<dbReference type="InterPro" id="IPR033399">
    <property type="entry name" value="TP_0789-like"/>
</dbReference>
<feature type="compositionally biased region" description="Low complexity" evidence="1">
    <location>
        <begin position="34"/>
        <end position="47"/>
    </location>
</feature>
<evidence type="ECO:0000256" key="2">
    <source>
        <dbReference type="SAM" id="SignalP"/>
    </source>
</evidence>
<accession>A0ABT4A1Q4</accession>
<feature type="chain" id="PRO_5045957458" evidence="2">
    <location>
        <begin position="25"/>
        <end position="281"/>
    </location>
</feature>
<keyword evidence="2" id="KW-0732">Signal</keyword>
<evidence type="ECO:0000259" key="3">
    <source>
        <dbReference type="Pfam" id="PF17131"/>
    </source>
</evidence>
<evidence type="ECO:0000313" key="5">
    <source>
        <dbReference type="Proteomes" id="UP001207654"/>
    </source>
</evidence>
<feature type="signal peptide" evidence="2">
    <location>
        <begin position="1"/>
        <end position="24"/>
    </location>
</feature>
<dbReference type="Pfam" id="PF17131">
    <property type="entry name" value="LolA_like"/>
    <property type="match status" value="1"/>
</dbReference>